<gene>
    <name evidence="5" type="ORF">FE782_01285</name>
</gene>
<organism evidence="5 6">
    <name type="scientific">Paenibacillus antri</name>
    <dbReference type="NCBI Taxonomy" id="2582848"/>
    <lineage>
        <taxon>Bacteria</taxon>
        <taxon>Bacillati</taxon>
        <taxon>Bacillota</taxon>
        <taxon>Bacilli</taxon>
        <taxon>Bacillales</taxon>
        <taxon>Paenibacillaceae</taxon>
        <taxon>Paenibacillus</taxon>
    </lineage>
</organism>
<evidence type="ECO:0000256" key="1">
    <source>
        <dbReference type="ARBA" id="ARBA00010986"/>
    </source>
</evidence>
<name>A0A5R9GC12_9BACL</name>
<dbReference type="GO" id="GO:0016829">
    <property type="term" value="F:lyase activity"/>
    <property type="evidence" value="ECO:0007669"/>
    <property type="project" value="UniProtKB-KW"/>
</dbReference>
<dbReference type="OrthoDB" id="9804574at2"/>
<evidence type="ECO:0000259" key="3">
    <source>
        <dbReference type="Pfam" id="PF04295"/>
    </source>
</evidence>
<keyword evidence="6" id="KW-1185">Reference proteome</keyword>
<dbReference type="Pfam" id="PF04295">
    <property type="entry name" value="GD_AH_second"/>
    <property type="match status" value="1"/>
</dbReference>
<reference evidence="5 6" key="1">
    <citation type="submission" date="2019-05" db="EMBL/GenBank/DDBJ databases">
        <authorList>
            <person name="Narsing Rao M.P."/>
            <person name="Li W.J."/>
        </authorList>
    </citation>
    <scope>NUCLEOTIDE SEQUENCE [LARGE SCALE GENOMIC DNA]</scope>
    <source>
        <strain evidence="5 6">SYSU_K30003</strain>
    </source>
</reference>
<comment type="similarity">
    <text evidence="1">Belongs to the UxaA family.</text>
</comment>
<dbReference type="PANTHER" id="PTHR30536:SF5">
    <property type="entry name" value="ALTRONATE DEHYDRATASE"/>
    <property type="match status" value="1"/>
</dbReference>
<protein>
    <submittedName>
        <fullName evidence="5">Altronate dehydratase</fullName>
    </submittedName>
</protein>
<accession>A0A5R9GC12</accession>
<dbReference type="InterPro" id="IPR048332">
    <property type="entry name" value="GD_AH_C"/>
</dbReference>
<comment type="caution">
    <text evidence="5">The sequence shown here is derived from an EMBL/GenBank/DDBJ whole genome shotgun (WGS) entry which is preliminary data.</text>
</comment>
<feature type="domain" description="D-galactarate/Altronate dehydratase second" evidence="3">
    <location>
        <begin position="28"/>
        <end position="156"/>
    </location>
</feature>
<sequence>MCTIWRANGEGAIGLSNNTGHSGRKIWAYRRPDGRIGIRNHVLILPTITCATQAAKQAAELVQGAYSFIHQHGCAQVGIDYEQTFRTYYGMGANPNVYGVVVMGLGCETHQARSVYSELQKTGKPVALVSIQDHGGTLQAIAEAAKNAARMVQEASAQMRVECDLAELIVGTECGGSDACSGLSANPVVGRFSDALIDEGGTSILAETTELIGAEHLLAERAVDDHTRKRVFQVIQAMERRAIGMGIDIRTGNPSPGNIKGGLSSLEEKSLGASAKSGTRPLQQLIDYAERPSKRGLVWMDTPGHDIEQMTGMVAGGAQLVLFTTGRGTPTGSPIAPCIKISTNTPIFEKMGDNIDFNAGTVIDGTESIAAAADRLMDEVVAVCNGKWTKSEILKQHDFGIWRIGPTF</sequence>
<feature type="domain" description="D-galactarate/Altronate dehydratase C-terminal" evidence="4">
    <location>
        <begin position="166"/>
        <end position="406"/>
    </location>
</feature>
<proteinExistence type="inferred from homology"/>
<dbReference type="AlphaFoldDB" id="A0A5R9GC12"/>
<dbReference type="Pfam" id="PF20629">
    <property type="entry name" value="GD_AH_C"/>
    <property type="match status" value="1"/>
</dbReference>
<dbReference type="PANTHER" id="PTHR30536">
    <property type="entry name" value="ALTRONATE/GALACTARATE DEHYDRATASE"/>
    <property type="match status" value="1"/>
</dbReference>
<dbReference type="EMBL" id="VCIW01000001">
    <property type="protein sequence ID" value="TLS54012.1"/>
    <property type="molecule type" value="Genomic_DNA"/>
</dbReference>
<dbReference type="InterPro" id="IPR052172">
    <property type="entry name" value="UxaA_altronate/galactarate_dh"/>
</dbReference>
<evidence type="ECO:0000256" key="2">
    <source>
        <dbReference type="ARBA" id="ARBA00023239"/>
    </source>
</evidence>
<dbReference type="InterPro" id="IPR007392">
    <property type="entry name" value="GD_AH_second"/>
</dbReference>
<evidence type="ECO:0000259" key="4">
    <source>
        <dbReference type="Pfam" id="PF20629"/>
    </source>
</evidence>
<dbReference type="Proteomes" id="UP000309676">
    <property type="component" value="Unassembled WGS sequence"/>
</dbReference>
<evidence type="ECO:0000313" key="5">
    <source>
        <dbReference type="EMBL" id="TLS54012.1"/>
    </source>
</evidence>
<dbReference type="GO" id="GO:0019698">
    <property type="term" value="P:D-galacturonate catabolic process"/>
    <property type="evidence" value="ECO:0007669"/>
    <property type="project" value="TreeGrafter"/>
</dbReference>
<keyword evidence="2" id="KW-0456">Lyase</keyword>
<evidence type="ECO:0000313" key="6">
    <source>
        <dbReference type="Proteomes" id="UP000309676"/>
    </source>
</evidence>